<feature type="compositionally biased region" description="Basic residues" evidence="1">
    <location>
        <begin position="248"/>
        <end position="262"/>
    </location>
</feature>
<sequence>MSTFLRAIRAGAIHVRHGAILLAHYGRLGPSFDLCTKVIVEILREAGMFNDDGDLVVLVVTQALQEAFTLILDSVVRDETNAVQLAKQLASCFVVRGVQLSIVRRLDSEYIVQIHTNLISWLGKRLSTYQSNNNKKSLKRTVLCFRVLTQMLSVIQNREALQIKAHMDQVLAEAKVEVSPTSSLWEPQRAYERRLTSKDKEKVPGTKTRKATGKGKAKSSTMVTTDEESEVEHLVDRNVEQDKAPAATRKRPQRKTASRARARAAEQQSDRDADDTAEENTATPKSRPRPRPAYKSKNKPPAKDVTATDMEDTAAAVPIAPSPQDKTPQSPLTPAESDLDDAPPSRKRARSDEDEEQAAAEAATAESATEEGDDEGEGYMQVRRKRARH</sequence>
<feature type="region of interest" description="Disordered" evidence="1">
    <location>
        <begin position="192"/>
        <end position="389"/>
    </location>
</feature>
<protein>
    <submittedName>
        <fullName evidence="2">Uncharacterized protein</fullName>
    </submittedName>
</protein>
<reference evidence="3" key="1">
    <citation type="journal article" date="2017" name="Nat. Ecol. Evol.">
        <title>Genome expansion and lineage-specific genetic innovations in the forest pathogenic fungi Armillaria.</title>
        <authorList>
            <person name="Sipos G."/>
            <person name="Prasanna A.N."/>
            <person name="Walter M.C."/>
            <person name="O'Connor E."/>
            <person name="Balint B."/>
            <person name="Krizsan K."/>
            <person name="Kiss B."/>
            <person name="Hess J."/>
            <person name="Varga T."/>
            <person name="Slot J."/>
            <person name="Riley R."/>
            <person name="Boka B."/>
            <person name="Rigling D."/>
            <person name="Barry K."/>
            <person name="Lee J."/>
            <person name="Mihaltcheva S."/>
            <person name="LaButti K."/>
            <person name="Lipzen A."/>
            <person name="Waldron R."/>
            <person name="Moloney N.M."/>
            <person name="Sperisen C."/>
            <person name="Kredics L."/>
            <person name="Vagvoelgyi C."/>
            <person name="Patrignani A."/>
            <person name="Fitzpatrick D."/>
            <person name="Nagy I."/>
            <person name="Doyle S."/>
            <person name="Anderson J.B."/>
            <person name="Grigoriev I.V."/>
            <person name="Gueldener U."/>
            <person name="Muensterkoetter M."/>
            <person name="Nagy L.G."/>
        </authorList>
    </citation>
    <scope>NUCLEOTIDE SEQUENCE [LARGE SCALE GENOMIC DNA]</scope>
    <source>
        <strain evidence="3">C18/9</strain>
    </source>
</reference>
<dbReference type="EMBL" id="FUEG01000012">
    <property type="protein sequence ID" value="SJL10386.1"/>
    <property type="molecule type" value="Genomic_DNA"/>
</dbReference>
<evidence type="ECO:0000313" key="3">
    <source>
        <dbReference type="Proteomes" id="UP000219338"/>
    </source>
</evidence>
<proteinExistence type="predicted"/>
<feature type="compositionally biased region" description="Basic and acidic residues" evidence="1">
    <location>
        <begin position="192"/>
        <end position="204"/>
    </location>
</feature>
<evidence type="ECO:0000256" key="1">
    <source>
        <dbReference type="SAM" id="MobiDB-lite"/>
    </source>
</evidence>
<dbReference type="Proteomes" id="UP000219338">
    <property type="component" value="Unassembled WGS sequence"/>
</dbReference>
<organism evidence="2 3">
    <name type="scientific">Armillaria ostoyae</name>
    <name type="common">Armillaria root rot fungus</name>
    <dbReference type="NCBI Taxonomy" id="47428"/>
    <lineage>
        <taxon>Eukaryota</taxon>
        <taxon>Fungi</taxon>
        <taxon>Dikarya</taxon>
        <taxon>Basidiomycota</taxon>
        <taxon>Agaricomycotina</taxon>
        <taxon>Agaricomycetes</taxon>
        <taxon>Agaricomycetidae</taxon>
        <taxon>Agaricales</taxon>
        <taxon>Marasmiineae</taxon>
        <taxon>Physalacriaceae</taxon>
        <taxon>Armillaria</taxon>
    </lineage>
</organism>
<evidence type="ECO:0000313" key="2">
    <source>
        <dbReference type="EMBL" id="SJL10386.1"/>
    </source>
</evidence>
<accession>A0A284RNM8</accession>
<feature type="compositionally biased region" description="Basic residues" evidence="1">
    <location>
        <begin position="207"/>
        <end position="217"/>
    </location>
</feature>
<dbReference type="OMA" id="QEMNTHE"/>
<dbReference type="STRING" id="47428.A0A284RNM8"/>
<dbReference type="OrthoDB" id="498590at2759"/>
<feature type="compositionally biased region" description="Basic residues" evidence="1">
    <location>
        <begin position="286"/>
        <end position="300"/>
    </location>
</feature>
<gene>
    <name evidence="2" type="ORF">ARMOST_13772</name>
</gene>
<keyword evidence="3" id="KW-1185">Reference proteome</keyword>
<feature type="compositionally biased region" description="Acidic residues" evidence="1">
    <location>
        <begin position="368"/>
        <end position="377"/>
    </location>
</feature>
<dbReference type="AlphaFoldDB" id="A0A284RNM8"/>
<feature type="compositionally biased region" description="Basic and acidic residues" evidence="1">
    <location>
        <begin position="231"/>
        <end position="243"/>
    </location>
</feature>
<name>A0A284RNM8_ARMOS</name>